<keyword evidence="7" id="KW-0808">Transferase</keyword>
<feature type="compositionally biased region" description="Polar residues" evidence="15">
    <location>
        <begin position="1428"/>
        <end position="1438"/>
    </location>
</feature>
<comment type="catalytic activity">
    <reaction evidence="1">
        <text>S-ubiquitinyl-[E2 ubiquitin-conjugating enzyme]-L-cysteine + [acceptor protein]-L-lysine = [E2 ubiquitin-conjugating enzyme]-L-cysteine + N(6)-ubiquitinyl-[acceptor protein]-L-lysine.</text>
        <dbReference type="EC" id="2.3.2.27"/>
    </reaction>
</comment>
<dbReference type="InterPro" id="IPR000225">
    <property type="entry name" value="Armadillo"/>
</dbReference>
<dbReference type="GO" id="GO:0042742">
    <property type="term" value="P:defense response to bacterium"/>
    <property type="evidence" value="ECO:0007669"/>
    <property type="project" value="TreeGrafter"/>
</dbReference>
<reference evidence="18" key="1">
    <citation type="journal article" date="2022" name="Plant J.">
        <title>Strategies of tolerance reflected in two North American maple genomes.</title>
        <authorList>
            <person name="McEvoy S.L."/>
            <person name="Sezen U.U."/>
            <person name="Trouern-Trend A."/>
            <person name="McMahon S.M."/>
            <person name="Schaberg P.G."/>
            <person name="Yang J."/>
            <person name="Wegrzyn J.L."/>
            <person name="Swenson N.G."/>
        </authorList>
    </citation>
    <scope>NUCLEOTIDE SEQUENCE</scope>
    <source>
        <strain evidence="18">91603</strain>
    </source>
</reference>
<dbReference type="SMART" id="SM00504">
    <property type="entry name" value="Ubox"/>
    <property type="match status" value="1"/>
</dbReference>
<proteinExistence type="inferred from homology"/>
<sequence>MPPYEHERPLLTDDEEEETAYDSSEKVVILGIDDSSGDLDEITPPFSWKKLWMFTGPGFLMSIAFLDPGNLEGDLQAGAIAGYSLLWLLFWATGMGLLVQLLAARLGVATGRHLAELCRDEYSSWARIVLWVMAELALIGADIQEVIGSAIAIKILSNGAVPLWAGVVITALDCFIFLFLENYGVRKLEAVFAVLIATMALSFAWMFGDTKPSGKELLLGILIPKLSSKTIQQAVGVVGCIIMPHNVFLHSALVQSRQIDRSKKGRVQEALNYYSIESTIALVVSFIINLFLTTVFAKGFYGTELADKIGLVNAGQYLQEKYGGGFFPILYIWGIGLLAAGQSSTITGTYAGQFIMGGFLNLRLKKWLRALITRSFAIVPTMIVALVFDTNEDSLDNLNEWLNVLQSIQIPFALIPLLCLVSKERIMGTFKIGPFLQMVSWLVAALVIVINGYLLVDFFSKEAKSIAFTTVVSIFTSAIKGRFSSRLQRISLEAFELFLTMPNTEQVPANDTASSMIEKLGKAFLELEARKDAPNNNVQWKEIEEHFLNLEMILKKKSEELEAKEKEYDVKESETRALLAEKEAAVAAKEQEFIDRVQELKDAAVAAIEDARLNCQQTTLEPIDGGDNQDSKVSSSLGDTNSPEDIPHEMGENAKGVDVKPRPELTQFCKQMDAKGLLSFTLENHKNLYAIRKELSVALESATEPARLVLDLLKGFYPPDVTDRPLDKRDAALQGMHKSCIMFLEAMAALLARIDPGADHLLNPETKQQAKAIADVWKPKLASAGTDASNANLLEAEAFLQLLATFRIASEFDEEELCKLVLILARRRQAPELCRSLGLSHKVPGVVESLINSGKQIDAVRFIHAFQLTESFPSVPLLKAYLKELRRNSQGKGGNSGGGGGQTDVNAQELAALKAVVSCVEEYKLEADYPLDPLQKRVAQLERSKSDKKRAGDFGKHQHTKKQRGSGGYRGSRAPGGNVAAGRQVPPVFVNRGGFRGMPERFPPQAGQNPYDYQVPSQPAYAHQANDQRLYYYPQDERVPSTSFSAAPANYSGYLGKKRRIEIWTLSFSTDAKPPPPPPPPLSSSCHFRCIQCGCTDFDSIVCSWKVMEISILKALLNNISSFLHLSSYDNIDLDPVQKYYQRTEELLKLLKPILEAIIDSKVASDEVLNKAFEDFNQSADELRELFGNWQPLLSKAYFVLQVESLISKIRASALHIFQLLKFSHQSLPDGLNSTSLEHCSQKIKHIECEQTSSFIREAIRDQVDGVIPSSETLVKIAESVSLRSNQEILIEAVALEKLKENAEQAEKAGEADFMDQMIALVTRMHERLVMIKQSQICSPVPIPPDFCCPLSLELMTDPVIVASGQTYERAFIKNWIDLGLTVCPKTRQTLSHNTLIPNYTVKALIANWCELNNVKLPDPMKIMSLNQPSPLLNTDSTAPRDSHIFPHSTGNQPTVPESIRPTGSPGKNSISSTGIHREGSSPLHPRSTSEVSLTGTAGNGQSLDIATMSLTSSEDRFTNSEERSTELVGQHSVSPSRRACSTTSDTADESSQIHNRTASASSVLSNTNFSQGVVGDANETSEGSNHHTDASQEVKSEPATAGTLTTAPREPEFPSRLMPRNQMIWRRPSERFVPRIVSNSTEARPDLSGLEAQVRKLIEDLKNTSNDTETQRRITAELRLLAKHNMDNRMVIANCGAVSLLVNLLHSTDTEIQENAVTALLNLSISDNNKTIIANAEAIGPLIHVLETGSPEARENSAATLFSLSVIEDNKIRIGRSGAIGPLVDLLGNGTPRGKKDAATALFNLSIYHENKARIVQAGAVKHLVDLMDPAAGMVDKAVAVLANLATIPEGRSAIGQDNGIPVLVEVVELGSARGKENAAAALLQLCTNSSRFCNMVLQEGAVPPLVALSQSGTPRAKEKAQNLLSYFRNQRHGNAGRG</sequence>
<dbReference type="GO" id="GO:0016567">
    <property type="term" value="P:protein ubiquitination"/>
    <property type="evidence" value="ECO:0007669"/>
    <property type="project" value="InterPro"/>
</dbReference>
<feature type="transmembrane region" description="Helical" evidence="16">
    <location>
        <begin position="124"/>
        <end position="141"/>
    </location>
</feature>
<feature type="repeat" description="ARM" evidence="13">
    <location>
        <begin position="1820"/>
        <end position="1861"/>
    </location>
</feature>
<dbReference type="InterPro" id="IPR001046">
    <property type="entry name" value="NRAMP_fam"/>
</dbReference>
<dbReference type="PANTHER" id="PTHR11706">
    <property type="entry name" value="SOLUTE CARRIER PROTEIN FAMILY 11 MEMBER"/>
    <property type="match status" value="1"/>
</dbReference>
<dbReference type="PROSITE" id="PS50176">
    <property type="entry name" value="ARM_REPEAT"/>
    <property type="match status" value="3"/>
</dbReference>
<feature type="domain" description="U-box" evidence="17">
    <location>
        <begin position="1342"/>
        <end position="1416"/>
    </location>
</feature>
<feature type="transmembrane region" description="Helical" evidence="16">
    <location>
        <begin position="161"/>
        <end position="179"/>
    </location>
</feature>
<dbReference type="InterPro" id="IPR011989">
    <property type="entry name" value="ARM-like"/>
</dbReference>
<dbReference type="NCBIfam" id="TIGR01197">
    <property type="entry name" value="nramp"/>
    <property type="match status" value="1"/>
</dbReference>
<evidence type="ECO:0000256" key="2">
    <source>
        <dbReference type="ARBA" id="ARBA00003861"/>
    </source>
</evidence>
<dbReference type="EMBL" id="JAJSOW010000105">
    <property type="protein sequence ID" value="KAI9165354.1"/>
    <property type="molecule type" value="Genomic_DNA"/>
</dbReference>
<keyword evidence="19" id="KW-1185">Reference proteome</keyword>
<feature type="repeat" description="ARM" evidence="13">
    <location>
        <begin position="1697"/>
        <end position="1739"/>
    </location>
</feature>
<dbReference type="GO" id="GO:0005774">
    <property type="term" value="C:vacuolar membrane"/>
    <property type="evidence" value="ECO:0007669"/>
    <property type="project" value="TreeGrafter"/>
</dbReference>
<feature type="transmembrane region" description="Helical" evidence="16">
    <location>
        <begin position="191"/>
        <end position="208"/>
    </location>
</feature>
<evidence type="ECO:0000256" key="6">
    <source>
        <dbReference type="ARBA" id="ARBA00012483"/>
    </source>
</evidence>
<feature type="transmembrane region" description="Helical" evidence="16">
    <location>
        <begin position="400"/>
        <end position="421"/>
    </location>
</feature>
<feature type="transmembrane region" description="Helical" evidence="16">
    <location>
        <begin position="330"/>
        <end position="355"/>
    </location>
</feature>
<feature type="transmembrane region" description="Helical" evidence="16">
    <location>
        <begin position="433"/>
        <end position="456"/>
    </location>
</feature>
<organism evidence="18 19">
    <name type="scientific">Acer negundo</name>
    <name type="common">Box elder</name>
    <dbReference type="NCBI Taxonomy" id="4023"/>
    <lineage>
        <taxon>Eukaryota</taxon>
        <taxon>Viridiplantae</taxon>
        <taxon>Streptophyta</taxon>
        <taxon>Embryophyta</taxon>
        <taxon>Tracheophyta</taxon>
        <taxon>Spermatophyta</taxon>
        <taxon>Magnoliopsida</taxon>
        <taxon>eudicotyledons</taxon>
        <taxon>Gunneridae</taxon>
        <taxon>Pentapetalae</taxon>
        <taxon>rosids</taxon>
        <taxon>malvids</taxon>
        <taxon>Sapindales</taxon>
        <taxon>Sapindaceae</taxon>
        <taxon>Hippocastanoideae</taxon>
        <taxon>Acereae</taxon>
        <taxon>Acer</taxon>
    </lineage>
</organism>
<comment type="subcellular location">
    <subcellularLocation>
        <location evidence="3">Membrane</location>
        <topology evidence="3">Multi-pass membrane protein</topology>
    </subcellularLocation>
</comment>
<dbReference type="InterPro" id="IPR012474">
    <property type="entry name" value="Frigida"/>
</dbReference>
<evidence type="ECO:0000256" key="3">
    <source>
        <dbReference type="ARBA" id="ARBA00004141"/>
    </source>
</evidence>
<dbReference type="Pfam" id="PF01566">
    <property type="entry name" value="Nramp"/>
    <property type="match status" value="1"/>
</dbReference>
<dbReference type="InterPro" id="IPR058678">
    <property type="entry name" value="ARM_PUB"/>
</dbReference>
<feature type="region of interest" description="Disordered" evidence="15">
    <location>
        <begin position="1428"/>
        <end position="1622"/>
    </location>
</feature>
<dbReference type="InterPro" id="IPR057314">
    <property type="entry name" value="PUB2-4-like_N"/>
</dbReference>
<evidence type="ECO:0000256" key="7">
    <source>
        <dbReference type="ARBA" id="ARBA00022679"/>
    </source>
</evidence>
<evidence type="ECO:0000256" key="9">
    <source>
        <dbReference type="ARBA" id="ARBA00022737"/>
    </source>
</evidence>
<feature type="compositionally biased region" description="Basic and acidic residues" evidence="15">
    <location>
        <begin position="645"/>
        <end position="657"/>
    </location>
</feature>
<dbReference type="FunFam" id="3.30.40.10:FF:000218">
    <property type="entry name" value="RING-type E3 ubiquitin transferase"/>
    <property type="match status" value="1"/>
</dbReference>
<keyword evidence="12 16" id="KW-0472">Membrane</keyword>
<dbReference type="Gene3D" id="3.30.40.10">
    <property type="entry name" value="Zinc/RING finger domain, C3HC4 (zinc finger)"/>
    <property type="match status" value="1"/>
</dbReference>
<feature type="transmembrane region" description="Helical" evidence="16">
    <location>
        <begin position="234"/>
        <end position="253"/>
    </location>
</feature>
<feature type="compositionally biased region" description="Basic and acidic residues" evidence="15">
    <location>
        <begin position="940"/>
        <end position="956"/>
    </location>
</feature>
<dbReference type="GO" id="GO:0015086">
    <property type="term" value="F:cadmium ion transmembrane transporter activity"/>
    <property type="evidence" value="ECO:0007669"/>
    <property type="project" value="TreeGrafter"/>
</dbReference>
<evidence type="ECO:0000256" key="10">
    <source>
        <dbReference type="ARBA" id="ARBA00022786"/>
    </source>
</evidence>
<feature type="region of interest" description="Disordered" evidence="15">
    <location>
        <begin position="619"/>
        <end position="657"/>
    </location>
</feature>
<dbReference type="EC" id="2.3.2.27" evidence="6"/>
<dbReference type="InterPro" id="IPR045210">
    <property type="entry name" value="RING-Ubox_PUB"/>
</dbReference>
<comment type="function">
    <text evidence="2">Functions as an E3 ubiquitin ligase.</text>
</comment>
<dbReference type="SUPFAM" id="SSF48371">
    <property type="entry name" value="ARM repeat"/>
    <property type="match status" value="1"/>
</dbReference>
<feature type="transmembrane region" description="Helical" evidence="16">
    <location>
        <begin position="274"/>
        <end position="297"/>
    </location>
</feature>
<keyword evidence="11 16" id="KW-1133">Transmembrane helix</keyword>
<feature type="coiled-coil region" evidence="14">
    <location>
        <begin position="547"/>
        <end position="614"/>
    </location>
</feature>
<feature type="compositionally biased region" description="Basic and acidic residues" evidence="15">
    <location>
        <begin position="1585"/>
        <end position="1597"/>
    </location>
</feature>
<dbReference type="PRINTS" id="PR00447">
    <property type="entry name" value="NATRESASSCMP"/>
</dbReference>
<dbReference type="GO" id="GO:0005384">
    <property type="term" value="F:manganese ion transmembrane transporter activity"/>
    <property type="evidence" value="ECO:0007669"/>
    <property type="project" value="TreeGrafter"/>
</dbReference>
<dbReference type="PANTHER" id="PTHR11706:SF109">
    <property type="entry name" value="METAL TRANSPORTER NRAMP3"/>
    <property type="match status" value="1"/>
</dbReference>
<dbReference type="GO" id="GO:0061630">
    <property type="term" value="F:ubiquitin protein ligase activity"/>
    <property type="evidence" value="ECO:0007669"/>
    <property type="project" value="UniProtKB-EC"/>
</dbReference>
<accession>A0AAD5IJ55</accession>
<evidence type="ECO:0000256" key="14">
    <source>
        <dbReference type="SAM" id="Coils"/>
    </source>
</evidence>
<evidence type="ECO:0000313" key="18">
    <source>
        <dbReference type="EMBL" id="KAI9165354.1"/>
    </source>
</evidence>
<dbReference type="GO" id="GO:2000379">
    <property type="term" value="P:positive regulation of reactive oxygen species metabolic process"/>
    <property type="evidence" value="ECO:0007669"/>
    <property type="project" value="TreeGrafter"/>
</dbReference>
<evidence type="ECO:0000256" key="5">
    <source>
        <dbReference type="ARBA" id="ARBA00009965"/>
    </source>
</evidence>
<evidence type="ECO:0000256" key="16">
    <source>
        <dbReference type="SAM" id="Phobius"/>
    </source>
</evidence>
<keyword evidence="9" id="KW-0677">Repeat</keyword>
<feature type="compositionally biased region" description="Polar residues" evidence="15">
    <location>
        <begin position="1466"/>
        <end position="1475"/>
    </location>
</feature>
<feature type="compositionally biased region" description="Basic and acidic residues" evidence="15">
    <location>
        <begin position="1514"/>
        <end position="1526"/>
    </location>
</feature>
<evidence type="ECO:0000256" key="4">
    <source>
        <dbReference type="ARBA" id="ARBA00004906"/>
    </source>
</evidence>
<gene>
    <name evidence="18" type="ORF">LWI28_012438</name>
</gene>
<dbReference type="InterPro" id="IPR016024">
    <property type="entry name" value="ARM-type_fold"/>
</dbReference>
<feature type="compositionally biased region" description="Polar residues" evidence="15">
    <location>
        <begin position="631"/>
        <end position="643"/>
    </location>
</feature>
<feature type="transmembrane region" description="Helical" evidence="16">
    <location>
        <begin position="80"/>
        <end position="103"/>
    </location>
</feature>
<keyword evidence="10" id="KW-0833">Ubl conjugation pathway</keyword>
<feature type="transmembrane region" description="Helical" evidence="16">
    <location>
        <begin position="367"/>
        <end position="388"/>
    </location>
</feature>
<reference evidence="18" key="2">
    <citation type="submission" date="2023-02" db="EMBL/GenBank/DDBJ databases">
        <authorList>
            <person name="Swenson N.G."/>
            <person name="Wegrzyn J.L."/>
            <person name="Mcevoy S.L."/>
        </authorList>
    </citation>
    <scope>NUCLEOTIDE SEQUENCE</scope>
    <source>
        <strain evidence="18">91603</strain>
        <tissue evidence="18">Leaf</tissue>
    </source>
</reference>
<dbReference type="InterPro" id="IPR003613">
    <property type="entry name" value="Ubox_domain"/>
</dbReference>
<evidence type="ECO:0000256" key="1">
    <source>
        <dbReference type="ARBA" id="ARBA00000900"/>
    </source>
</evidence>
<name>A0AAD5IJ55_ACENE</name>
<evidence type="ECO:0000256" key="8">
    <source>
        <dbReference type="ARBA" id="ARBA00022692"/>
    </source>
</evidence>
<dbReference type="Pfam" id="PF25598">
    <property type="entry name" value="ARM_PUB"/>
    <property type="match status" value="1"/>
</dbReference>
<evidence type="ECO:0000313" key="19">
    <source>
        <dbReference type="Proteomes" id="UP001064489"/>
    </source>
</evidence>
<dbReference type="FunFam" id="1.25.10.10:FF:000082">
    <property type="entry name" value="RING-type E3 ubiquitin transferase"/>
    <property type="match status" value="1"/>
</dbReference>
<dbReference type="Gene3D" id="1.25.10.10">
    <property type="entry name" value="Leucine-rich Repeat Variant"/>
    <property type="match status" value="2"/>
</dbReference>
<dbReference type="Pfam" id="PF07899">
    <property type="entry name" value="Frigida"/>
    <property type="match status" value="1"/>
</dbReference>
<evidence type="ECO:0000259" key="17">
    <source>
        <dbReference type="PROSITE" id="PS51698"/>
    </source>
</evidence>
<dbReference type="CDD" id="cd16664">
    <property type="entry name" value="RING-Ubox_PUB"/>
    <property type="match status" value="1"/>
</dbReference>
<dbReference type="GO" id="GO:0034755">
    <property type="term" value="P:iron ion transmembrane transport"/>
    <property type="evidence" value="ECO:0007669"/>
    <property type="project" value="TreeGrafter"/>
</dbReference>
<evidence type="ECO:0000256" key="15">
    <source>
        <dbReference type="SAM" id="MobiDB-lite"/>
    </source>
</evidence>
<protein>
    <recommendedName>
        <fullName evidence="6">RING-type E3 ubiquitin transferase</fullName>
        <ecNumber evidence="6">2.3.2.27</ecNumber>
    </recommendedName>
</protein>
<dbReference type="PROSITE" id="PS51698">
    <property type="entry name" value="U_BOX"/>
    <property type="match status" value="1"/>
</dbReference>
<feature type="compositionally biased region" description="Polar residues" evidence="15">
    <location>
        <begin position="1532"/>
        <end position="1572"/>
    </location>
</feature>
<dbReference type="SMART" id="SM00185">
    <property type="entry name" value="ARM"/>
    <property type="match status" value="5"/>
</dbReference>
<dbReference type="Pfam" id="PF04564">
    <property type="entry name" value="U-box"/>
    <property type="match status" value="1"/>
</dbReference>
<dbReference type="SUPFAM" id="SSF57850">
    <property type="entry name" value="RING/U-box"/>
    <property type="match status" value="1"/>
</dbReference>
<feature type="repeat" description="ARM" evidence="13">
    <location>
        <begin position="1779"/>
        <end position="1821"/>
    </location>
</feature>
<keyword evidence="8 16" id="KW-0812">Transmembrane</keyword>
<evidence type="ECO:0000256" key="13">
    <source>
        <dbReference type="PROSITE-ProRule" id="PRU00259"/>
    </source>
</evidence>
<dbReference type="Pfam" id="PF25240">
    <property type="entry name" value="PUB2_N"/>
    <property type="match status" value="1"/>
</dbReference>
<feature type="compositionally biased region" description="Polar residues" evidence="15">
    <location>
        <begin position="1487"/>
        <end position="1513"/>
    </location>
</feature>
<dbReference type="InterPro" id="IPR013083">
    <property type="entry name" value="Znf_RING/FYVE/PHD"/>
</dbReference>
<evidence type="ECO:0000256" key="11">
    <source>
        <dbReference type="ARBA" id="ARBA00022989"/>
    </source>
</evidence>
<evidence type="ECO:0000256" key="12">
    <source>
        <dbReference type="ARBA" id="ARBA00023136"/>
    </source>
</evidence>
<comment type="caution">
    <text evidence="18">The sequence shown here is derived from an EMBL/GenBank/DDBJ whole genome shotgun (WGS) entry which is preliminary data.</text>
</comment>
<dbReference type="NCBIfam" id="NF037982">
    <property type="entry name" value="Nramp_1"/>
    <property type="match status" value="1"/>
</dbReference>
<feature type="region of interest" description="Disordered" evidence="15">
    <location>
        <begin position="940"/>
        <end position="984"/>
    </location>
</feature>
<keyword evidence="14" id="KW-0175">Coiled coil</keyword>
<dbReference type="HAMAP" id="MF_00221">
    <property type="entry name" value="NRAMP"/>
    <property type="match status" value="1"/>
</dbReference>
<comment type="pathway">
    <text evidence="4">Protein modification; protein ubiquitination.</text>
</comment>
<dbReference type="Proteomes" id="UP001064489">
    <property type="component" value="Chromosome 10"/>
</dbReference>
<comment type="similarity">
    <text evidence="5">Belongs to the NRAMP (TC 2.A.55) family.</text>
</comment>